<feature type="domain" description="Coilin tudor" evidence="2">
    <location>
        <begin position="758"/>
        <end position="856"/>
    </location>
</feature>
<feature type="compositionally biased region" description="Polar residues" evidence="1">
    <location>
        <begin position="982"/>
        <end position="1001"/>
    </location>
</feature>
<dbReference type="PANTHER" id="PTHR13491">
    <property type="entry name" value="ZCCHC10 PROTEIN"/>
    <property type="match status" value="1"/>
</dbReference>
<evidence type="ECO:0000259" key="2">
    <source>
        <dbReference type="Pfam" id="PF23086"/>
    </source>
</evidence>
<feature type="compositionally biased region" description="Acidic residues" evidence="1">
    <location>
        <begin position="616"/>
        <end position="628"/>
    </location>
</feature>
<dbReference type="VEuPathDB" id="FungiDB:ATEG_01840"/>
<feature type="region of interest" description="Disordered" evidence="1">
    <location>
        <begin position="235"/>
        <end position="458"/>
    </location>
</feature>
<feature type="compositionally biased region" description="Basic and acidic residues" evidence="1">
    <location>
        <begin position="590"/>
        <end position="599"/>
    </location>
</feature>
<feature type="region of interest" description="Disordered" evidence="1">
    <location>
        <begin position="861"/>
        <end position="1212"/>
    </location>
</feature>
<dbReference type="InterPro" id="IPR056398">
    <property type="entry name" value="Tudor_Coilin"/>
</dbReference>
<dbReference type="eggNOG" id="ENOG502SF1H">
    <property type="taxonomic scope" value="Eukaryota"/>
</dbReference>
<feature type="compositionally biased region" description="Low complexity" evidence="1">
    <location>
        <begin position="413"/>
        <end position="422"/>
    </location>
</feature>
<dbReference type="EMBL" id="CH476595">
    <property type="protein sequence ID" value="EAU38597.1"/>
    <property type="molecule type" value="Genomic_DNA"/>
</dbReference>
<feature type="compositionally biased region" description="Low complexity" evidence="1">
    <location>
        <begin position="944"/>
        <end position="966"/>
    </location>
</feature>
<gene>
    <name evidence="4" type="ORF">ATEG_01840</name>
</gene>
<feature type="compositionally biased region" description="Basic and acidic residues" evidence="1">
    <location>
        <begin position="969"/>
        <end position="980"/>
    </location>
</feature>
<dbReference type="Proteomes" id="UP000007963">
    <property type="component" value="Unassembled WGS sequence"/>
</dbReference>
<dbReference type="Pfam" id="PF23086">
    <property type="entry name" value="Tudor_Coilin"/>
    <property type="match status" value="1"/>
</dbReference>
<protein>
    <submittedName>
        <fullName evidence="4">Uncharacterized protein</fullName>
    </submittedName>
</protein>
<evidence type="ECO:0000259" key="3">
    <source>
        <dbReference type="Pfam" id="PF24054"/>
    </source>
</evidence>
<feature type="compositionally biased region" description="Basic and acidic residues" evidence="1">
    <location>
        <begin position="1050"/>
        <end position="1060"/>
    </location>
</feature>
<feature type="region of interest" description="Disordered" evidence="1">
    <location>
        <begin position="517"/>
        <end position="634"/>
    </location>
</feature>
<feature type="compositionally biased region" description="Acidic residues" evidence="1">
    <location>
        <begin position="258"/>
        <end position="274"/>
    </location>
</feature>
<proteinExistence type="predicted"/>
<evidence type="ECO:0000256" key="1">
    <source>
        <dbReference type="SAM" id="MobiDB-lite"/>
    </source>
</evidence>
<feature type="compositionally biased region" description="Acidic residues" evidence="1">
    <location>
        <begin position="830"/>
        <end position="839"/>
    </location>
</feature>
<dbReference type="STRING" id="341663.Q0CWU4"/>
<dbReference type="HOGENOM" id="CLU_002397_1_1_1"/>
<feature type="compositionally biased region" description="Polar residues" evidence="1">
    <location>
        <begin position="1117"/>
        <end position="1138"/>
    </location>
</feature>
<dbReference type="PANTHER" id="PTHR13491:SF0">
    <property type="entry name" value="ZINC FINGER CCHC DOMAIN-CONTAINING PROTEIN 10"/>
    <property type="match status" value="1"/>
</dbReference>
<feature type="domain" description="DUF7357" evidence="3">
    <location>
        <begin position="1"/>
        <end position="174"/>
    </location>
</feature>
<dbReference type="GeneID" id="4316075"/>
<evidence type="ECO:0000313" key="4">
    <source>
        <dbReference type="EMBL" id="EAU38597.1"/>
    </source>
</evidence>
<dbReference type="OrthoDB" id="3365616at2759"/>
<reference evidence="5" key="1">
    <citation type="submission" date="2005-09" db="EMBL/GenBank/DDBJ databases">
        <title>Annotation of the Aspergillus terreus NIH2624 genome.</title>
        <authorList>
            <person name="Birren B.W."/>
            <person name="Lander E.S."/>
            <person name="Galagan J.E."/>
            <person name="Nusbaum C."/>
            <person name="Devon K."/>
            <person name="Henn M."/>
            <person name="Ma L.-J."/>
            <person name="Jaffe D.B."/>
            <person name="Butler J."/>
            <person name="Alvarez P."/>
            <person name="Gnerre S."/>
            <person name="Grabherr M."/>
            <person name="Kleber M."/>
            <person name="Mauceli E.W."/>
            <person name="Brockman W."/>
            <person name="Rounsley S."/>
            <person name="Young S.K."/>
            <person name="LaButti K."/>
            <person name="Pushparaj V."/>
            <person name="DeCaprio D."/>
            <person name="Crawford M."/>
            <person name="Koehrsen M."/>
            <person name="Engels R."/>
            <person name="Montgomery P."/>
            <person name="Pearson M."/>
            <person name="Howarth C."/>
            <person name="Larson L."/>
            <person name="Luoma S."/>
            <person name="White J."/>
            <person name="Alvarado L."/>
            <person name="Kodira C.D."/>
            <person name="Zeng Q."/>
            <person name="Oleary S."/>
            <person name="Yandava C."/>
            <person name="Denning D.W."/>
            <person name="Nierman W.C."/>
            <person name="Milne T."/>
            <person name="Madden K."/>
        </authorList>
    </citation>
    <scope>NUCLEOTIDE SEQUENCE [LARGE SCALE GENOMIC DNA]</scope>
    <source>
        <strain evidence="5">NIH 2624 / FGSC A1156</strain>
    </source>
</reference>
<sequence length="1212" mass="132158">MRLHLTIQRHGLPVTRILWTTSPPSLFEQQARSSSSIFAAPSSAITSSRVPNALYATGGYTIAQLLEDVNEVIPLETEPGLFDNEYSGQWGLEDYVVEVCGSECLHFMEVEGLLRDGDEVLIRALQISDLRARRLSGRHQISADGKHLIDGVPFGKPFLKRPTASRPAITIPPRKKRRTTFASWDNRVGYDEEDTEWAPPPRAPSVKETSALQIREENDGGYGDAFQGDDLEDYHEAHEDTGDGTVIRHNVADRESESEADISDIEDGDLMEELNDLKADLENVSPMPESDIAVDEPSIGRYQTRHQSNVKPPAPRKSSLARAPADADSSRRDSKAVRFGQQDAASSTVAKPEVGASPSESSDSDSDSSSSANDSSDSSSDEANTDSDSSNDSSSDSDSDDSSSDSDSDDDSSSGSDASSASESEDEGVSSLSTSRVSAPGYGSLRTKKSNERNKMRRRLAKLKELGYLPPEADFAALRRWEENNAGRDVEYQPNIDFKEQEKAAFEAKRQQLLRDLESGGVDVSPDVHAVSEKENVPPAESDPVEGQPKQSEAVADDEVEEGPPPKRRTLDIASSRRLLFGSLGVRTPRSKEDEEATRKKLAGKVNSFVPRKSDQEEEADPAPESDSDNNWQDKLVLRATECLYDDIELSTPPFPFEQRWDYEASQLIRQRKGWGTKRKRRNRLAVYDGESNNYETEGDSYINGNAELNYDDTEQLNDVADDREAEQGGDEQVKTEEDDLPPMPADLGSVPALEESDLKLGSVIAFKTLDMSKDTNWQPTISEYRVAMVHDVFEGSVAKVRLAKEYRRRPRHVEDEEDGRQYSGFEMPGYEDDEEEDDGFRELSFADLIDPKLLRAGDAGEAENASNVQALTRPSFVAEYTPQSPELAGDEATGNDVQDGQPSTQAPTKQVGPAVSTMDGVISSEVGNSSPRVKSPEFSGFHSPDSSSGSDSESLDSSSSASSSDSDSESRESGPEESRSTPQPSGMYPQSSPALGSDGSSVGAVSLRDLINRRFSQTRDDDSSSQRSGGGTPSRPSSSQSIVPNPFYEIDKAHEERRTRQSTRAKSLGMKEGDTTMDFVSANEYLSSPPSAQPGDEAKRPSPSQEHSPVSEMPESGQQEDTNKGPESQPSAASTMSGDIVDLTQDSPPASPGVSDKGSTRSSLPRGSGWVQKNHSTRRQTRQSTGSRVQTLKEVSISSPSRKGKRRGSGL</sequence>
<feature type="compositionally biased region" description="Basic and acidic residues" evidence="1">
    <location>
        <begin position="723"/>
        <end position="736"/>
    </location>
</feature>
<dbReference type="OMA" id="HLIIQRH"/>
<name>Q0CWU4_ASPTN</name>
<evidence type="ECO:0000313" key="5">
    <source>
        <dbReference type="Proteomes" id="UP000007963"/>
    </source>
</evidence>
<feature type="compositionally biased region" description="Acidic residues" evidence="1">
    <location>
        <begin position="395"/>
        <end position="412"/>
    </location>
</feature>
<feature type="region of interest" description="Disordered" evidence="1">
    <location>
        <begin position="811"/>
        <end position="839"/>
    </location>
</feature>
<accession>Q0CWU4</accession>
<feature type="compositionally biased region" description="Low complexity" evidence="1">
    <location>
        <begin position="318"/>
        <end position="327"/>
    </location>
</feature>
<feature type="compositionally biased region" description="Basic residues" evidence="1">
    <location>
        <begin position="1203"/>
        <end position="1212"/>
    </location>
</feature>
<feature type="compositionally biased region" description="Low complexity" evidence="1">
    <location>
        <begin position="1183"/>
        <end position="1202"/>
    </location>
</feature>
<feature type="compositionally biased region" description="Low complexity" evidence="1">
    <location>
        <begin position="355"/>
        <end position="378"/>
    </location>
</feature>
<dbReference type="AlphaFoldDB" id="Q0CWU4"/>
<dbReference type="Pfam" id="PF24054">
    <property type="entry name" value="DUF7357"/>
    <property type="match status" value="1"/>
</dbReference>
<feature type="region of interest" description="Disordered" evidence="1">
    <location>
        <begin position="723"/>
        <end position="749"/>
    </location>
</feature>
<feature type="compositionally biased region" description="Polar residues" evidence="1">
    <location>
        <begin position="896"/>
        <end position="909"/>
    </location>
</feature>
<dbReference type="InterPro" id="IPR055781">
    <property type="entry name" value="DUF7357"/>
</dbReference>
<dbReference type="InterPro" id="IPR039715">
    <property type="entry name" value="ZCCHC10"/>
</dbReference>
<dbReference type="RefSeq" id="XP_001209205.1">
    <property type="nucleotide sequence ID" value="XM_001209205.1"/>
</dbReference>
<organism evidence="4 5">
    <name type="scientific">Aspergillus terreus (strain NIH 2624 / FGSC A1156)</name>
    <dbReference type="NCBI Taxonomy" id="341663"/>
    <lineage>
        <taxon>Eukaryota</taxon>
        <taxon>Fungi</taxon>
        <taxon>Dikarya</taxon>
        <taxon>Ascomycota</taxon>
        <taxon>Pezizomycotina</taxon>
        <taxon>Eurotiomycetes</taxon>
        <taxon>Eurotiomycetidae</taxon>
        <taxon>Eurotiales</taxon>
        <taxon>Aspergillaceae</taxon>
        <taxon>Aspergillus</taxon>
        <taxon>Aspergillus subgen. Circumdati</taxon>
    </lineage>
</organism>